<gene>
    <name evidence="2" type="ORF">EZS28_033697</name>
</gene>
<sequence>LQLKLREVSDNEKEKQLESLIILAMSFDSQDWRGIILESGIIEIASQLLGENENPRIRTLCGTILMIMEQRGSEVGQLNDYRSLLSPLVSLLFLEYLHLLLFLYINNNRQSLNLRRIGQIGPPGSNEYKGGVKQQISHMTNSNNKPLIKPQNAFPGKRVENKETDNSPVHARSHVLWNLN</sequence>
<reference evidence="2 3" key="1">
    <citation type="submission" date="2019-03" db="EMBL/GenBank/DDBJ databases">
        <title>Single cell metagenomics reveals metabolic interactions within the superorganism composed of flagellate Streblomastix strix and complex community of Bacteroidetes bacteria on its surface.</title>
        <authorList>
            <person name="Treitli S.C."/>
            <person name="Kolisko M."/>
            <person name="Husnik F."/>
            <person name="Keeling P."/>
            <person name="Hampl V."/>
        </authorList>
    </citation>
    <scope>NUCLEOTIDE SEQUENCE [LARGE SCALE GENOMIC DNA]</scope>
    <source>
        <strain evidence="2">ST1C</strain>
    </source>
</reference>
<keyword evidence="1" id="KW-1133">Transmembrane helix</keyword>
<feature type="non-terminal residue" evidence="2">
    <location>
        <position position="1"/>
    </location>
</feature>
<dbReference type="EMBL" id="SNRW01015070">
    <property type="protein sequence ID" value="KAA6370776.1"/>
    <property type="molecule type" value="Genomic_DNA"/>
</dbReference>
<dbReference type="AlphaFoldDB" id="A0A5J4UJ14"/>
<keyword evidence="1" id="KW-0812">Transmembrane</keyword>
<evidence type="ECO:0000313" key="2">
    <source>
        <dbReference type="EMBL" id="KAA6370776.1"/>
    </source>
</evidence>
<keyword evidence="1" id="KW-0472">Membrane</keyword>
<evidence type="ECO:0000313" key="3">
    <source>
        <dbReference type="Proteomes" id="UP000324800"/>
    </source>
</evidence>
<comment type="caution">
    <text evidence="2">The sequence shown here is derived from an EMBL/GenBank/DDBJ whole genome shotgun (WGS) entry which is preliminary data.</text>
</comment>
<feature type="transmembrane region" description="Helical" evidence="1">
    <location>
        <begin position="84"/>
        <end position="105"/>
    </location>
</feature>
<evidence type="ECO:0000256" key="1">
    <source>
        <dbReference type="SAM" id="Phobius"/>
    </source>
</evidence>
<accession>A0A5J4UJ14</accession>
<organism evidence="2 3">
    <name type="scientific">Streblomastix strix</name>
    <dbReference type="NCBI Taxonomy" id="222440"/>
    <lineage>
        <taxon>Eukaryota</taxon>
        <taxon>Metamonada</taxon>
        <taxon>Preaxostyla</taxon>
        <taxon>Oxymonadida</taxon>
        <taxon>Streblomastigidae</taxon>
        <taxon>Streblomastix</taxon>
    </lineage>
</organism>
<protein>
    <submittedName>
        <fullName evidence="2">Uncharacterized protein</fullName>
    </submittedName>
</protein>
<dbReference type="Proteomes" id="UP000324800">
    <property type="component" value="Unassembled WGS sequence"/>
</dbReference>
<proteinExistence type="predicted"/>
<name>A0A5J4UJ14_9EUKA</name>